<sequence>MSAEKRMALVNSYYNALRAMLVNELPADANEMDDKEAVEIAKYIRDITTQAITYWSEHQHVPILNYCLFA</sequence>
<gene>
    <name evidence="1" type="ORF">S01H1_79570</name>
</gene>
<proteinExistence type="predicted"/>
<name>X0YAM8_9ZZZZ</name>
<dbReference type="AlphaFoldDB" id="X0YAM8"/>
<dbReference type="EMBL" id="BARS01053654">
    <property type="protein sequence ID" value="GAG52874.1"/>
    <property type="molecule type" value="Genomic_DNA"/>
</dbReference>
<comment type="caution">
    <text evidence="1">The sequence shown here is derived from an EMBL/GenBank/DDBJ whole genome shotgun (WGS) entry which is preliminary data.</text>
</comment>
<protein>
    <submittedName>
        <fullName evidence="1">Uncharacterized protein</fullName>
    </submittedName>
</protein>
<evidence type="ECO:0000313" key="1">
    <source>
        <dbReference type="EMBL" id="GAG52874.1"/>
    </source>
</evidence>
<accession>X0YAM8</accession>
<feature type="non-terminal residue" evidence="1">
    <location>
        <position position="70"/>
    </location>
</feature>
<reference evidence="1" key="1">
    <citation type="journal article" date="2014" name="Front. Microbiol.">
        <title>High frequency of phylogenetically diverse reductive dehalogenase-homologous genes in deep subseafloor sedimentary metagenomes.</title>
        <authorList>
            <person name="Kawai M."/>
            <person name="Futagami T."/>
            <person name="Toyoda A."/>
            <person name="Takaki Y."/>
            <person name="Nishi S."/>
            <person name="Hori S."/>
            <person name="Arai W."/>
            <person name="Tsubouchi T."/>
            <person name="Morono Y."/>
            <person name="Uchiyama I."/>
            <person name="Ito T."/>
            <person name="Fujiyama A."/>
            <person name="Inagaki F."/>
            <person name="Takami H."/>
        </authorList>
    </citation>
    <scope>NUCLEOTIDE SEQUENCE</scope>
    <source>
        <strain evidence="1">Expedition CK06-06</strain>
    </source>
</reference>
<organism evidence="1">
    <name type="scientific">marine sediment metagenome</name>
    <dbReference type="NCBI Taxonomy" id="412755"/>
    <lineage>
        <taxon>unclassified sequences</taxon>
        <taxon>metagenomes</taxon>
        <taxon>ecological metagenomes</taxon>
    </lineage>
</organism>